<gene>
    <name evidence="11" type="ORF">N7468_001862</name>
</gene>
<dbReference type="Proteomes" id="UP001150941">
    <property type="component" value="Unassembled WGS sequence"/>
</dbReference>
<dbReference type="FunFam" id="1.10.246.90:FF:000002">
    <property type="entry name" value="U4/U6 small nuclear ribonucleoprotein Prp31"/>
    <property type="match status" value="1"/>
</dbReference>
<dbReference type="OrthoDB" id="4771285at2759"/>
<dbReference type="Gene3D" id="1.10.287.4070">
    <property type="match status" value="1"/>
</dbReference>
<dbReference type="PANTHER" id="PTHR13904:SF0">
    <property type="entry name" value="U4_U6 SMALL NUCLEAR RIBONUCLEOPROTEIN PRP31"/>
    <property type="match status" value="1"/>
</dbReference>
<keyword evidence="7" id="KW-0539">Nucleus</keyword>
<dbReference type="InterPro" id="IPR002687">
    <property type="entry name" value="Nop_dom"/>
</dbReference>
<keyword evidence="5" id="KW-0694">RNA-binding</keyword>
<dbReference type="PANTHER" id="PTHR13904">
    <property type="entry name" value="PRE-MRNA SPLICING FACTOR PRP31"/>
    <property type="match status" value="1"/>
</dbReference>
<evidence type="ECO:0000256" key="4">
    <source>
        <dbReference type="ARBA" id="ARBA00022728"/>
    </source>
</evidence>
<dbReference type="InterPro" id="IPR036070">
    <property type="entry name" value="Nop_dom_sf"/>
</dbReference>
<dbReference type="GO" id="GO:0000244">
    <property type="term" value="P:spliceosomal tri-snRNP complex assembly"/>
    <property type="evidence" value="ECO:0007669"/>
    <property type="project" value="InterPro"/>
</dbReference>
<feature type="region of interest" description="Disordered" evidence="9">
    <location>
        <begin position="1"/>
        <end position="92"/>
    </location>
</feature>
<evidence type="ECO:0000256" key="3">
    <source>
        <dbReference type="ARBA" id="ARBA00022664"/>
    </source>
</evidence>
<dbReference type="GO" id="GO:0003723">
    <property type="term" value="F:RNA binding"/>
    <property type="evidence" value="ECO:0007669"/>
    <property type="project" value="UniProtKB-KW"/>
</dbReference>
<comment type="subcellular location">
    <subcellularLocation>
        <location evidence="1">Nucleus</location>
    </subcellularLocation>
</comment>
<dbReference type="SUPFAM" id="SSF89124">
    <property type="entry name" value="Nop domain"/>
    <property type="match status" value="1"/>
</dbReference>
<feature type="region of interest" description="Disordered" evidence="9">
    <location>
        <begin position="344"/>
        <end position="373"/>
    </location>
</feature>
<feature type="compositionally biased region" description="Basic residues" evidence="9">
    <location>
        <begin position="360"/>
        <end position="369"/>
    </location>
</feature>
<dbReference type="InterPro" id="IPR019175">
    <property type="entry name" value="Prp31_C"/>
</dbReference>
<comment type="caution">
    <text evidence="11">The sequence shown here is derived from an EMBL/GenBank/DDBJ whole genome shotgun (WGS) entry which is preliminary data.</text>
</comment>
<feature type="compositionally biased region" description="Basic and acidic residues" evidence="9">
    <location>
        <begin position="72"/>
        <end position="84"/>
    </location>
</feature>
<proteinExistence type="inferred from homology"/>
<dbReference type="GO" id="GO:0005687">
    <property type="term" value="C:U4 snRNP"/>
    <property type="evidence" value="ECO:0007669"/>
    <property type="project" value="TreeGrafter"/>
</dbReference>
<keyword evidence="6" id="KW-0508">mRNA splicing</keyword>
<evidence type="ECO:0000256" key="6">
    <source>
        <dbReference type="ARBA" id="ARBA00023187"/>
    </source>
</evidence>
<evidence type="ECO:0000259" key="10">
    <source>
        <dbReference type="PROSITE" id="PS51358"/>
    </source>
</evidence>
<dbReference type="Pfam" id="PF09785">
    <property type="entry name" value="Prp31_C"/>
    <property type="match status" value="1"/>
</dbReference>
<dbReference type="SMART" id="SM00931">
    <property type="entry name" value="NOSIC"/>
    <property type="match status" value="1"/>
</dbReference>
<evidence type="ECO:0000313" key="11">
    <source>
        <dbReference type="EMBL" id="KAJ5246879.1"/>
    </source>
</evidence>
<dbReference type="GO" id="GO:0071011">
    <property type="term" value="C:precatalytic spliceosome"/>
    <property type="evidence" value="ECO:0007669"/>
    <property type="project" value="TreeGrafter"/>
</dbReference>
<reference evidence="11" key="1">
    <citation type="submission" date="2022-11" db="EMBL/GenBank/DDBJ databases">
        <authorList>
            <person name="Petersen C."/>
        </authorList>
    </citation>
    <scope>NUCLEOTIDE SEQUENCE</scope>
    <source>
        <strain evidence="11">IBT 19713</strain>
    </source>
</reference>
<dbReference type="GO" id="GO:0046540">
    <property type="term" value="C:U4/U6 x U5 tri-snRNP complex"/>
    <property type="evidence" value="ECO:0007669"/>
    <property type="project" value="InterPro"/>
</dbReference>
<dbReference type="AlphaFoldDB" id="A0A9W9TZ16"/>
<dbReference type="InterPro" id="IPR042239">
    <property type="entry name" value="Nop_C"/>
</dbReference>
<dbReference type="RefSeq" id="XP_058334300.1">
    <property type="nucleotide sequence ID" value="XM_058471159.1"/>
</dbReference>
<dbReference type="InterPro" id="IPR027105">
    <property type="entry name" value="Prp31"/>
</dbReference>
<dbReference type="EMBL" id="JAPQKS010000002">
    <property type="protein sequence ID" value="KAJ5246879.1"/>
    <property type="molecule type" value="Genomic_DNA"/>
</dbReference>
<dbReference type="GeneID" id="83198462"/>
<evidence type="ECO:0000256" key="8">
    <source>
        <dbReference type="ARBA" id="ARBA00023274"/>
    </source>
</evidence>
<evidence type="ECO:0000256" key="1">
    <source>
        <dbReference type="ARBA" id="ARBA00004123"/>
    </source>
</evidence>
<comment type="similarity">
    <text evidence="2">Belongs to the PRP31 family.</text>
</comment>
<evidence type="ECO:0000256" key="5">
    <source>
        <dbReference type="ARBA" id="ARBA00022884"/>
    </source>
</evidence>
<keyword evidence="12" id="KW-1185">Reference proteome</keyword>
<dbReference type="PROSITE" id="PS51358">
    <property type="entry name" value="NOP"/>
    <property type="match status" value="1"/>
</dbReference>
<feature type="compositionally biased region" description="Basic and acidic residues" evidence="9">
    <location>
        <begin position="30"/>
        <end position="50"/>
    </location>
</feature>
<sequence length="562" mass="60518">MSAAVDLMRDFEDSDEEPQIDEGLGGLGGDQDHIHNQEQGLKQDLDHDQDYDMGQGLEHDFEQGVDQDMDRDEAAQQEEAKEPAKGSAFHDGNNFEQSVSIIDQLTEQHKILRDYYSIKFPELENLVTNAVTYAQVAAIIKNADLEDIKSIADSSDNMIGVPLKKILGGATLMVVAIEGTTSKGRNLTEAELKVVLETCEKILALDRARTALTENIEEGVFDLAPNLATLIGPHTAAQFLNQSGGLRKLSQIPACNLGAQGASRRQEGLGLATNHGVRSQGFLYESDFIHQVPLHLKKQAIRIVSAKMVLAARADVSKYATDGSLGEDLKQQCQKRIDKLQEAAPNSGIKALPAPDDKPSRKRGGRRARAAKDAVAMTELRKAQNRMAFGKEETEVGFGTGDSTIGMGMLGQQSDGRIRGIQIDQRTRAKLSKNNKGWGANTPVDTAAATFGSLGQTGTVSTLQARGLRVAGVNGPLPGTSTGTASSVGSNGLDVIDPKVQAELTRKRKAEERRWFNSGTFTGGGQSSMEPGKEKDGFKVPALPPRKRLDTGKGKMDPPAKP</sequence>
<accession>A0A9W9TZ16</accession>
<evidence type="ECO:0000256" key="7">
    <source>
        <dbReference type="ARBA" id="ARBA00023242"/>
    </source>
</evidence>
<evidence type="ECO:0000256" key="2">
    <source>
        <dbReference type="ARBA" id="ARBA00005572"/>
    </source>
</evidence>
<dbReference type="Pfam" id="PF01798">
    <property type="entry name" value="Nop"/>
    <property type="match status" value="1"/>
</dbReference>
<feature type="compositionally biased region" description="Basic and acidic residues" evidence="9">
    <location>
        <begin position="547"/>
        <end position="562"/>
    </location>
</feature>
<keyword evidence="3" id="KW-0507">mRNA processing</keyword>
<evidence type="ECO:0000256" key="9">
    <source>
        <dbReference type="SAM" id="MobiDB-lite"/>
    </source>
</evidence>
<reference evidence="11" key="2">
    <citation type="journal article" date="2023" name="IMA Fungus">
        <title>Comparative genomic study of the Penicillium genus elucidates a diverse pangenome and 15 lateral gene transfer events.</title>
        <authorList>
            <person name="Petersen C."/>
            <person name="Sorensen T."/>
            <person name="Nielsen M.R."/>
            <person name="Sondergaard T.E."/>
            <person name="Sorensen J.L."/>
            <person name="Fitzpatrick D.A."/>
            <person name="Frisvad J.C."/>
            <person name="Nielsen K.L."/>
        </authorList>
    </citation>
    <scope>NUCLEOTIDE SEQUENCE</scope>
    <source>
        <strain evidence="11">IBT 19713</strain>
    </source>
</reference>
<feature type="domain" description="Nop" evidence="10">
    <location>
        <begin position="223"/>
        <end position="342"/>
    </location>
</feature>
<keyword evidence="8" id="KW-0687">Ribonucleoprotein</keyword>
<dbReference type="InterPro" id="IPR012976">
    <property type="entry name" value="NOSIC"/>
</dbReference>
<name>A0A9W9TZ16_9EURO</name>
<dbReference type="Gene3D" id="1.10.246.90">
    <property type="entry name" value="Nop domain"/>
    <property type="match status" value="1"/>
</dbReference>
<evidence type="ECO:0000313" key="12">
    <source>
        <dbReference type="Proteomes" id="UP001150941"/>
    </source>
</evidence>
<protein>
    <submittedName>
        <fullName evidence="11">Pre-mRNA-processing factor 31</fullName>
    </submittedName>
</protein>
<organism evidence="11 12">
    <name type="scientific">Penicillium chermesinum</name>
    <dbReference type="NCBI Taxonomy" id="63820"/>
    <lineage>
        <taxon>Eukaryota</taxon>
        <taxon>Fungi</taxon>
        <taxon>Dikarya</taxon>
        <taxon>Ascomycota</taxon>
        <taxon>Pezizomycotina</taxon>
        <taxon>Eurotiomycetes</taxon>
        <taxon>Eurotiomycetidae</taxon>
        <taxon>Eurotiales</taxon>
        <taxon>Aspergillaceae</taxon>
        <taxon>Penicillium</taxon>
    </lineage>
</organism>
<keyword evidence="4" id="KW-0747">Spliceosome</keyword>
<feature type="region of interest" description="Disordered" evidence="9">
    <location>
        <begin position="506"/>
        <end position="562"/>
    </location>
</feature>